<evidence type="ECO:0000313" key="3">
    <source>
        <dbReference type="EMBL" id="DAG00259.1"/>
    </source>
</evidence>
<organism evidence="3">
    <name type="scientific">Podoviridae sp. ctJDl18</name>
    <dbReference type="NCBI Taxonomy" id="2825242"/>
    <lineage>
        <taxon>Viruses</taxon>
        <taxon>Duplodnaviria</taxon>
        <taxon>Heunggongvirae</taxon>
        <taxon>Uroviricota</taxon>
        <taxon>Caudoviricetes</taxon>
    </lineage>
</organism>
<evidence type="ECO:0000256" key="1">
    <source>
        <dbReference type="SAM" id="Coils"/>
    </source>
</evidence>
<proteinExistence type="predicted"/>
<feature type="compositionally biased region" description="Basic and acidic residues" evidence="2">
    <location>
        <begin position="215"/>
        <end position="237"/>
    </location>
</feature>
<feature type="region of interest" description="Disordered" evidence="2">
    <location>
        <begin position="215"/>
        <end position="271"/>
    </location>
</feature>
<name>A0A8S5V0W6_9CAUD</name>
<sequence length="271" mass="31101">MMAKETIDNQNVKSKRDSFRERLAQRYPDLNMDDDEAVFNQIATDYDQYDQSKKKMDDFNNMLKENPHAPGLVTGLVTKKNADGGDFNLIDYLIDELGQDYIEAINGDEEARKRLKASEKEKLDASEKLAKGKEKLAANMEQEDKELDEAMKEAKIKPESISDLIEWMYKRSEDGEDHDDDGFVWRAARYDLKKADFLRLFQIKDFDKAVSDAEERGYKRGKNEKIDQQRQLHDGRQGGKKNININGGGGAPALPKEKSRTEQVYSKMVGM</sequence>
<reference evidence="3" key="1">
    <citation type="journal article" date="2021" name="Proc. Natl. Acad. Sci. U.S.A.">
        <title>A Catalog of Tens of Thousands of Viruses from Human Metagenomes Reveals Hidden Associations with Chronic Diseases.</title>
        <authorList>
            <person name="Tisza M.J."/>
            <person name="Buck C.B."/>
        </authorList>
    </citation>
    <scope>NUCLEOTIDE SEQUENCE</scope>
    <source>
        <strain evidence="3">CtJDl18</strain>
    </source>
</reference>
<keyword evidence="1" id="KW-0175">Coiled coil</keyword>
<feature type="coiled-coil region" evidence="1">
    <location>
        <begin position="108"/>
        <end position="157"/>
    </location>
</feature>
<accession>A0A8S5V0W6</accession>
<evidence type="ECO:0000256" key="2">
    <source>
        <dbReference type="SAM" id="MobiDB-lite"/>
    </source>
</evidence>
<dbReference type="EMBL" id="BK016178">
    <property type="protein sequence ID" value="DAG00259.1"/>
    <property type="molecule type" value="Genomic_DNA"/>
</dbReference>
<protein>
    <submittedName>
        <fullName evidence="3">Uncharacterized protein</fullName>
    </submittedName>
</protein>